<name>A0A977PKH6_9CREN</name>
<organism evidence="1 2">
    <name type="scientific">Ignicoccus pacificus DSM 13166</name>
    <dbReference type="NCBI Taxonomy" id="940294"/>
    <lineage>
        <taxon>Archaea</taxon>
        <taxon>Thermoproteota</taxon>
        <taxon>Thermoprotei</taxon>
        <taxon>Desulfurococcales</taxon>
        <taxon>Desulfurococcaceae</taxon>
        <taxon>Ignicoccus</taxon>
    </lineage>
</organism>
<protein>
    <submittedName>
        <fullName evidence="1">Uncharacterized protein</fullName>
    </submittedName>
</protein>
<dbReference type="AlphaFoldDB" id="A0A977PKH6"/>
<dbReference type="KEGG" id="ipc:IPA_00650"/>
<sequence length="241" mass="27799">MYKLTYEDVKREVPPETIHGITDENENVIGLFNIEAYYLIKDLERGLKVTFGALPTLGYIAGDFVKRDSLNLITMFSSIYINLILTPNISENASNVIDNIRAIVRKHNELSESFEKLLYEAFNKEKEDYDTIVKQMKALTDLIEQYIYPEVIQLIETVEDPADYERYVSSRVLTFNKGIESIMELLKKKLMDESDDGELAKYMAKLTEIQIDTILKHSKKRKKVLESLKGDKGVGDHLYIV</sequence>
<dbReference type="EMBL" id="CP006868">
    <property type="protein sequence ID" value="UXD21993.1"/>
    <property type="molecule type" value="Genomic_DNA"/>
</dbReference>
<evidence type="ECO:0000313" key="1">
    <source>
        <dbReference type="EMBL" id="UXD21993.1"/>
    </source>
</evidence>
<gene>
    <name evidence="1" type="ORF">IPA_00650</name>
</gene>
<evidence type="ECO:0000313" key="2">
    <source>
        <dbReference type="Proteomes" id="UP001063698"/>
    </source>
</evidence>
<dbReference type="Proteomes" id="UP001063698">
    <property type="component" value="Chromosome"/>
</dbReference>
<reference evidence="1" key="1">
    <citation type="submission" date="2013-11" db="EMBL/GenBank/DDBJ databases">
        <title>Comparative genomics of Ignicoccus.</title>
        <authorList>
            <person name="Podar M."/>
        </authorList>
    </citation>
    <scope>NUCLEOTIDE SEQUENCE</scope>
    <source>
        <strain evidence="1">DSM 13166</strain>
    </source>
</reference>
<proteinExistence type="predicted"/>
<accession>A0A977PKH6</accession>
<keyword evidence="2" id="KW-1185">Reference proteome</keyword>